<gene>
    <name evidence="1" type="ORF">PSON_ATCC_30995.1.T2110019</name>
</gene>
<dbReference type="Proteomes" id="UP000692954">
    <property type="component" value="Unassembled WGS sequence"/>
</dbReference>
<proteinExistence type="predicted"/>
<sequence>MNSNQYNLNFITLYQIKNAENSKRVQREKRKRYSSLLVYVGQAIEKPEDHKTKIQTREFYKNFSLRNNALTIRISAYSKTRLENHMLLCIS</sequence>
<dbReference type="EMBL" id="CAJJDN010000211">
    <property type="protein sequence ID" value="CAD8129237.1"/>
    <property type="molecule type" value="Genomic_DNA"/>
</dbReference>
<name>A0A8S1RPB5_9CILI</name>
<keyword evidence="2" id="KW-1185">Reference proteome</keyword>
<accession>A0A8S1RPB5</accession>
<dbReference type="AlphaFoldDB" id="A0A8S1RPB5"/>
<evidence type="ECO:0000313" key="1">
    <source>
        <dbReference type="EMBL" id="CAD8129237.1"/>
    </source>
</evidence>
<protein>
    <submittedName>
        <fullName evidence="1">Uncharacterized protein</fullName>
    </submittedName>
</protein>
<evidence type="ECO:0000313" key="2">
    <source>
        <dbReference type="Proteomes" id="UP000692954"/>
    </source>
</evidence>
<reference evidence="1" key="1">
    <citation type="submission" date="2021-01" db="EMBL/GenBank/DDBJ databases">
        <authorList>
            <consortium name="Genoscope - CEA"/>
            <person name="William W."/>
        </authorList>
    </citation>
    <scope>NUCLEOTIDE SEQUENCE</scope>
</reference>
<comment type="caution">
    <text evidence="1">The sequence shown here is derived from an EMBL/GenBank/DDBJ whole genome shotgun (WGS) entry which is preliminary data.</text>
</comment>
<organism evidence="1 2">
    <name type="scientific">Paramecium sonneborni</name>
    <dbReference type="NCBI Taxonomy" id="65129"/>
    <lineage>
        <taxon>Eukaryota</taxon>
        <taxon>Sar</taxon>
        <taxon>Alveolata</taxon>
        <taxon>Ciliophora</taxon>
        <taxon>Intramacronucleata</taxon>
        <taxon>Oligohymenophorea</taxon>
        <taxon>Peniculida</taxon>
        <taxon>Parameciidae</taxon>
        <taxon>Paramecium</taxon>
    </lineage>
</organism>